<dbReference type="AlphaFoldDB" id="A0A251S0I4"/>
<dbReference type="Gramene" id="mRNA:HanXRQr2_Chr16g0728421">
    <property type="protein sequence ID" value="mRNA:HanXRQr2_Chr16g0728421"/>
    <property type="gene ID" value="HanXRQr2_Chr16g0728421"/>
</dbReference>
<protein>
    <submittedName>
        <fullName evidence="2">Putative leucine-rich repeat domain, L domain-like protein</fullName>
    </submittedName>
</protein>
<organism evidence="2 3">
    <name type="scientific">Helianthus annuus</name>
    <name type="common">Common sunflower</name>
    <dbReference type="NCBI Taxonomy" id="4232"/>
    <lineage>
        <taxon>Eukaryota</taxon>
        <taxon>Viridiplantae</taxon>
        <taxon>Streptophyta</taxon>
        <taxon>Embryophyta</taxon>
        <taxon>Tracheophyta</taxon>
        <taxon>Spermatophyta</taxon>
        <taxon>Magnoliopsida</taxon>
        <taxon>eudicotyledons</taxon>
        <taxon>Gunneridae</taxon>
        <taxon>Pentapetalae</taxon>
        <taxon>asterids</taxon>
        <taxon>campanulids</taxon>
        <taxon>Asterales</taxon>
        <taxon>Asteraceae</taxon>
        <taxon>Asteroideae</taxon>
        <taxon>Heliantheae alliance</taxon>
        <taxon>Heliantheae</taxon>
        <taxon>Helianthus</taxon>
    </lineage>
</organism>
<evidence type="ECO:0000313" key="2">
    <source>
        <dbReference type="EMBL" id="OTF90671.1"/>
    </source>
</evidence>
<dbReference type="EMBL" id="MNCJ02000331">
    <property type="protein sequence ID" value="KAF5758369.1"/>
    <property type="molecule type" value="Genomic_DNA"/>
</dbReference>
<reference evidence="2" key="2">
    <citation type="submission" date="2017-02" db="EMBL/GenBank/DDBJ databases">
        <title>Sunflower complete genome.</title>
        <authorList>
            <person name="Langlade N."/>
            <person name="Munos S."/>
        </authorList>
    </citation>
    <scope>NUCLEOTIDE SEQUENCE [LARGE SCALE GENOMIC DNA]</scope>
    <source>
        <tissue evidence="2">Leaves</tissue>
    </source>
</reference>
<dbReference type="SUPFAM" id="SSF52047">
    <property type="entry name" value="RNI-like"/>
    <property type="match status" value="1"/>
</dbReference>
<dbReference type="Proteomes" id="UP000215914">
    <property type="component" value="Chromosome 16"/>
</dbReference>
<proteinExistence type="predicted"/>
<accession>A0A251S0I4</accession>
<sequence length="174" mass="20284">MEYIWEPGDTCTISELLKCLPVIEDLTMSGDVSEWLVLDSVPQELPISLIHLKYLCLSQRCLVERYGSSLLLCLLKCSPNLERMYLEMENDLEFSAVKDEEYSDVWLERLNDLQIYFCTDSLETEFVKFILARSPKLKKVTILTHLVDWKRKSKMLKTLLRAPCASEGVIIYHR</sequence>
<gene>
    <name evidence="2" type="ORF">HannXRQ_Chr16g0502101</name>
    <name evidence="1" type="ORF">HanXRQr2_Chr16g0728421</name>
</gene>
<evidence type="ECO:0000313" key="1">
    <source>
        <dbReference type="EMBL" id="KAF5758369.1"/>
    </source>
</evidence>
<reference evidence="1" key="3">
    <citation type="submission" date="2020-06" db="EMBL/GenBank/DDBJ databases">
        <title>Helianthus annuus Genome sequencing and assembly Release 2.</title>
        <authorList>
            <person name="Gouzy J."/>
            <person name="Langlade N."/>
            <person name="Munos S."/>
        </authorList>
    </citation>
    <scope>NUCLEOTIDE SEQUENCE</scope>
    <source>
        <tissue evidence="1">Leaves</tissue>
    </source>
</reference>
<dbReference type="InParanoid" id="A0A251S0I4"/>
<keyword evidence="3" id="KW-1185">Reference proteome</keyword>
<evidence type="ECO:0000313" key="3">
    <source>
        <dbReference type="Proteomes" id="UP000215914"/>
    </source>
</evidence>
<dbReference type="EMBL" id="CM007905">
    <property type="protein sequence ID" value="OTF90671.1"/>
    <property type="molecule type" value="Genomic_DNA"/>
</dbReference>
<name>A0A251S0I4_HELAN</name>
<reference evidence="1 3" key="1">
    <citation type="journal article" date="2017" name="Nature">
        <title>The sunflower genome provides insights into oil metabolism, flowering and Asterid evolution.</title>
        <authorList>
            <person name="Badouin H."/>
            <person name="Gouzy J."/>
            <person name="Grassa C.J."/>
            <person name="Murat F."/>
            <person name="Staton S.E."/>
            <person name="Cottret L."/>
            <person name="Lelandais-Briere C."/>
            <person name="Owens G.L."/>
            <person name="Carrere S."/>
            <person name="Mayjonade B."/>
            <person name="Legrand L."/>
            <person name="Gill N."/>
            <person name="Kane N.C."/>
            <person name="Bowers J.E."/>
            <person name="Hubner S."/>
            <person name="Bellec A."/>
            <person name="Berard A."/>
            <person name="Berges H."/>
            <person name="Blanchet N."/>
            <person name="Boniface M.C."/>
            <person name="Brunel D."/>
            <person name="Catrice O."/>
            <person name="Chaidir N."/>
            <person name="Claudel C."/>
            <person name="Donnadieu C."/>
            <person name="Faraut T."/>
            <person name="Fievet G."/>
            <person name="Helmstetter N."/>
            <person name="King M."/>
            <person name="Knapp S.J."/>
            <person name="Lai Z."/>
            <person name="Le Paslier M.C."/>
            <person name="Lippi Y."/>
            <person name="Lorenzon L."/>
            <person name="Mandel J.R."/>
            <person name="Marage G."/>
            <person name="Marchand G."/>
            <person name="Marquand E."/>
            <person name="Bret-Mestries E."/>
            <person name="Morien E."/>
            <person name="Nambeesan S."/>
            <person name="Nguyen T."/>
            <person name="Pegot-Espagnet P."/>
            <person name="Pouilly N."/>
            <person name="Raftis F."/>
            <person name="Sallet E."/>
            <person name="Schiex T."/>
            <person name="Thomas J."/>
            <person name="Vandecasteele C."/>
            <person name="Vares D."/>
            <person name="Vear F."/>
            <person name="Vautrin S."/>
            <person name="Crespi M."/>
            <person name="Mangin B."/>
            <person name="Burke J.M."/>
            <person name="Salse J."/>
            <person name="Munos S."/>
            <person name="Vincourt P."/>
            <person name="Rieseberg L.H."/>
            <person name="Langlade N.B."/>
        </authorList>
    </citation>
    <scope>NUCLEOTIDE SEQUENCE [LARGE SCALE GENOMIC DNA]</scope>
    <source>
        <strain evidence="3">cv. SF193</strain>
        <tissue evidence="1">Leaves</tissue>
    </source>
</reference>